<evidence type="ECO:0000313" key="2">
    <source>
        <dbReference type="Proteomes" id="UP000030651"/>
    </source>
</evidence>
<name>W3X438_PESFW</name>
<dbReference type="KEGG" id="pfy:PFICI_08283"/>
<organism evidence="1 2">
    <name type="scientific">Pestalotiopsis fici (strain W106-1 / CGMCC3.15140)</name>
    <dbReference type="NCBI Taxonomy" id="1229662"/>
    <lineage>
        <taxon>Eukaryota</taxon>
        <taxon>Fungi</taxon>
        <taxon>Dikarya</taxon>
        <taxon>Ascomycota</taxon>
        <taxon>Pezizomycotina</taxon>
        <taxon>Sordariomycetes</taxon>
        <taxon>Xylariomycetidae</taxon>
        <taxon>Amphisphaeriales</taxon>
        <taxon>Sporocadaceae</taxon>
        <taxon>Pestalotiopsis</taxon>
    </lineage>
</organism>
<dbReference type="RefSeq" id="XP_007835055.1">
    <property type="nucleotide sequence ID" value="XM_007836864.1"/>
</dbReference>
<dbReference type="InParanoid" id="W3X438"/>
<sequence length="219" mass="25325">MIWKQRNRMIPKCVRKKNRDDKAKFEEFLASIFLSNWDSSAVPGLVTLNPRKQLDCATPVGVWSRDLTKDNKGQEGSVKLPEYKCKGGTAYCRPDIINGMVNFKIIDRRGCHQKEEDVVWSNGKGLTPSLKSSICGTYDRYEIQHIHEHNRKVAKARMQYRLWAKGGSLVSDSLPPPEPEFLSIRLRQRLFCGKRFKEAKMIRRFAKDDIANMKETLHL</sequence>
<dbReference type="AlphaFoldDB" id="W3X438"/>
<proteinExistence type="predicted"/>
<reference evidence="2" key="1">
    <citation type="journal article" date="2015" name="BMC Genomics">
        <title>Genomic and transcriptomic analysis of the endophytic fungus Pestalotiopsis fici reveals its lifestyle and high potential for synthesis of natural products.</title>
        <authorList>
            <person name="Wang X."/>
            <person name="Zhang X."/>
            <person name="Liu L."/>
            <person name="Xiang M."/>
            <person name="Wang W."/>
            <person name="Sun X."/>
            <person name="Che Y."/>
            <person name="Guo L."/>
            <person name="Liu G."/>
            <person name="Guo L."/>
            <person name="Wang C."/>
            <person name="Yin W.B."/>
            <person name="Stadler M."/>
            <person name="Zhang X."/>
            <person name="Liu X."/>
        </authorList>
    </citation>
    <scope>NUCLEOTIDE SEQUENCE [LARGE SCALE GENOMIC DNA]</scope>
    <source>
        <strain evidence="2">W106-1 / CGMCC3.15140</strain>
    </source>
</reference>
<protein>
    <submittedName>
        <fullName evidence="1">Uncharacterized protein</fullName>
    </submittedName>
</protein>
<keyword evidence="2" id="KW-1185">Reference proteome</keyword>
<dbReference type="HOGENOM" id="CLU_1098819_0_0_1"/>
<dbReference type="GeneID" id="19273296"/>
<accession>W3X438</accession>
<evidence type="ECO:0000313" key="1">
    <source>
        <dbReference type="EMBL" id="ETS80754.1"/>
    </source>
</evidence>
<dbReference type="EMBL" id="KI912113">
    <property type="protein sequence ID" value="ETS80754.1"/>
    <property type="molecule type" value="Genomic_DNA"/>
</dbReference>
<gene>
    <name evidence="1" type="ORF">PFICI_08283</name>
</gene>
<dbReference type="Proteomes" id="UP000030651">
    <property type="component" value="Unassembled WGS sequence"/>
</dbReference>